<dbReference type="EMBL" id="DXBY01000026">
    <property type="protein sequence ID" value="HIZ34387.1"/>
    <property type="molecule type" value="Genomic_DNA"/>
</dbReference>
<evidence type="ECO:0000313" key="2">
    <source>
        <dbReference type="EMBL" id="HIZ34387.1"/>
    </source>
</evidence>
<dbReference type="InterPro" id="IPR002881">
    <property type="entry name" value="DUF58"/>
</dbReference>
<dbReference type="Proteomes" id="UP000824037">
    <property type="component" value="Unassembled WGS sequence"/>
</dbReference>
<sequence>LREYVPGDDRRYVHWRSSARVGELMVRQFEETRRTHLVTALSVNERDYGDEDEFELAISAVGSLGLHTLGTESELSALTQHRAINVRSPRALLDDLTRLDSARLPGGVVDLARSVTRDAMRATIAIVVCGSAVSPHQIRAAGAVLPSGVRALAIQCRMGAEMRAHRLGAVTVLELGTLEDLPRGFRRLKA</sequence>
<organism evidence="2 3">
    <name type="scientific">Candidatus Ruania gallistercoris</name>
    <dbReference type="NCBI Taxonomy" id="2838746"/>
    <lineage>
        <taxon>Bacteria</taxon>
        <taxon>Bacillati</taxon>
        <taxon>Actinomycetota</taxon>
        <taxon>Actinomycetes</taxon>
        <taxon>Micrococcales</taxon>
        <taxon>Ruaniaceae</taxon>
        <taxon>Ruania</taxon>
    </lineage>
</organism>
<dbReference type="Pfam" id="PF01882">
    <property type="entry name" value="DUF58"/>
    <property type="match status" value="1"/>
</dbReference>
<proteinExistence type="predicted"/>
<gene>
    <name evidence="2" type="ORF">H9815_01310</name>
</gene>
<feature type="domain" description="DUF58" evidence="1">
    <location>
        <begin position="2"/>
        <end position="89"/>
    </location>
</feature>
<name>A0A9D2J2Z6_9MICO</name>
<dbReference type="PANTHER" id="PTHR34351">
    <property type="entry name" value="SLR1927 PROTEIN-RELATED"/>
    <property type="match status" value="1"/>
</dbReference>
<reference evidence="2" key="1">
    <citation type="journal article" date="2021" name="PeerJ">
        <title>Extensive microbial diversity within the chicken gut microbiome revealed by metagenomics and culture.</title>
        <authorList>
            <person name="Gilroy R."/>
            <person name="Ravi A."/>
            <person name="Getino M."/>
            <person name="Pursley I."/>
            <person name="Horton D.L."/>
            <person name="Alikhan N.F."/>
            <person name="Baker D."/>
            <person name="Gharbi K."/>
            <person name="Hall N."/>
            <person name="Watson M."/>
            <person name="Adriaenssens E.M."/>
            <person name="Foster-Nyarko E."/>
            <person name="Jarju S."/>
            <person name="Secka A."/>
            <person name="Antonio M."/>
            <person name="Oren A."/>
            <person name="Chaudhuri R.R."/>
            <person name="La Ragione R."/>
            <person name="Hildebrand F."/>
            <person name="Pallen M.J."/>
        </authorList>
    </citation>
    <scope>NUCLEOTIDE SEQUENCE</scope>
    <source>
        <strain evidence="2">ChiGjej4B4-7305</strain>
    </source>
</reference>
<reference evidence="2" key="2">
    <citation type="submission" date="2021-04" db="EMBL/GenBank/DDBJ databases">
        <authorList>
            <person name="Gilroy R."/>
        </authorList>
    </citation>
    <scope>NUCLEOTIDE SEQUENCE</scope>
    <source>
        <strain evidence="2">ChiGjej4B4-7305</strain>
    </source>
</reference>
<dbReference type="AlphaFoldDB" id="A0A9D2J2Z6"/>
<evidence type="ECO:0000313" key="3">
    <source>
        <dbReference type="Proteomes" id="UP000824037"/>
    </source>
</evidence>
<comment type="caution">
    <text evidence="2">The sequence shown here is derived from an EMBL/GenBank/DDBJ whole genome shotgun (WGS) entry which is preliminary data.</text>
</comment>
<protein>
    <submittedName>
        <fullName evidence="2">DUF58 domain-containing protein</fullName>
    </submittedName>
</protein>
<accession>A0A9D2J2Z6</accession>
<feature type="non-terminal residue" evidence="2">
    <location>
        <position position="1"/>
    </location>
</feature>
<evidence type="ECO:0000259" key="1">
    <source>
        <dbReference type="Pfam" id="PF01882"/>
    </source>
</evidence>